<evidence type="ECO:0008006" key="3">
    <source>
        <dbReference type="Google" id="ProtNLM"/>
    </source>
</evidence>
<accession>A0AAU9XD99</accession>
<reference evidence="1 2" key="1">
    <citation type="submission" date="2022-05" db="EMBL/GenBank/DDBJ databases">
        <authorList>
            <consortium name="Genoscope - CEA"/>
            <person name="William W."/>
        </authorList>
    </citation>
    <scope>NUCLEOTIDE SEQUENCE [LARGE SCALE GENOMIC DNA]</scope>
</reference>
<dbReference type="Proteomes" id="UP001159428">
    <property type="component" value="Unassembled WGS sequence"/>
</dbReference>
<dbReference type="PANTHER" id="PTHR33198">
    <property type="entry name" value="ANK_REP_REGION DOMAIN-CONTAINING PROTEIN-RELATED"/>
    <property type="match status" value="1"/>
</dbReference>
<dbReference type="EMBL" id="CALNXJ010000039">
    <property type="protein sequence ID" value="CAH3144797.1"/>
    <property type="molecule type" value="Genomic_DNA"/>
</dbReference>
<name>A0AAU9XD99_9CNID</name>
<sequence length="173" mass="20339">MEGNSAPKMDWTSKDLPTACKAFRQHCEFTFGGPLKRKSEEEKCNYLMIWVGDKGRDIYNTWELTADEVKKLETYYTRFETYVKPRSNKVFARYKFHLRAQQAGESFEQFFTELKLLAKDCGYADPDEMVRDRVVIGCHSSKAREKLIHEGSDLTLEKYHKLSCKPWQQKMQA</sequence>
<proteinExistence type="predicted"/>
<gene>
    <name evidence="1" type="ORF">PMEA_00021248</name>
</gene>
<protein>
    <recommendedName>
        <fullName evidence="3">Retrotransposon gag domain-containing protein</fullName>
    </recommendedName>
</protein>
<evidence type="ECO:0000313" key="1">
    <source>
        <dbReference type="EMBL" id="CAH3144797.1"/>
    </source>
</evidence>
<dbReference type="AlphaFoldDB" id="A0AAU9XD99"/>
<keyword evidence="2" id="KW-1185">Reference proteome</keyword>
<evidence type="ECO:0000313" key="2">
    <source>
        <dbReference type="Proteomes" id="UP001159428"/>
    </source>
</evidence>
<comment type="caution">
    <text evidence="1">The sequence shown here is derived from an EMBL/GenBank/DDBJ whole genome shotgun (WGS) entry which is preliminary data.</text>
</comment>
<organism evidence="1 2">
    <name type="scientific">Pocillopora meandrina</name>
    <dbReference type="NCBI Taxonomy" id="46732"/>
    <lineage>
        <taxon>Eukaryota</taxon>
        <taxon>Metazoa</taxon>
        <taxon>Cnidaria</taxon>
        <taxon>Anthozoa</taxon>
        <taxon>Hexacorallia</taxon>
        <taxon>Scleractinia</taxon>
        <taxon>Astrocoeniina</taxon>
        <taxon>Pocilloporidae</taxon>
        <taxon>Pocillopora</taxon>
    </lineage>
</organism>
<dbReference type="PANTHER" id="PTHR33198:SF20">
    <property type="entry name" value="RETROTRANSPOSON GAG DOMAIN-CONTAINING PROTEIN"/>
    <property type="match status" value="1"/>
</dbReference>